<dbReference type="Proteomes" id="UP001354989">
    <property type="component" value="Plasmid pPP3"/>
</dbReference>
<reference evidence="1 2" key="1">
    <citation type="submission" date="2021-12" db="EMBL/GenBank/DDBJ databases">
        <title>Genome sequencing of bacteria with rrn-lacking chromosome and rrn-plasmid.</title>
        <authorList>
            <person name="Anda M."/>
            <person name="Iwasaki W."/>
        </authorList>
    </citation>
    <scope>NUCLEOTIDE SEQUENCE [LARGE SCALE GENOMIC DNA]</scope>
    <source>
        <strain evidence="1 2">NBRC 101262</strain>
        <plasmid evidence="1 2">pPP3</plasmid>
    </source>
</reference>
<name>A0ABM7VKJ4_9BACT</name>
<dbReference type="EMBL" id="AP025295">
    <property type="protein sequence ID" value="BDD01513.1"/>
    <property type="molecule type" value="Genomic_DNA"/>
</dbReference>
<organism evidence="1 2">
    <name type="scientific">Persicobacter psychrovividus</name>
    <dbReference type="NCBI Taxonomy" id="387638"/>
    <lineage>
        <taxon>Bacteria</taxon>
        <taxon>Pseudomonadati</taxon>
        <taxon>Bacteroidota</taxon>
        <taxon>Cytophagia</taxon>
        <taxon>Cytophagales</taxon>
        <taxon>Persicobacteraceae</taxon>
        <taxon>Persicobacter</taxon>
    </lineage>
</organism>
<keyword evidence="2" id="KW-1185">Reference proteome</keyword>
<gene>
    <name evidence="1" type="ORF">PEPS_37930</name>
</gene>
<sequence>MGISTYFYKTYVEILLIYLPVQFDFLRLH</sequence>
<geneLocation type="plasmid" evidence="1 2">
    <name>pPP3</name>
</geneLocation>
<accession>A0ABM7VKJ4</accession>
<protein>
    <submittedName>
        <fullName evidence="1">Uncharacterized protein</fullName>
    </submittedName>
</protein>
<proteinExistence type="predicted"/>
<evidence type="ECO:0000313" key="1">
    <source>
        <dbReference type="EMBL" id="BDD01513.1"/>
    </source>
</evidence>
<keyword evidence="1" id="KW-0614">Plasmid</keyword>
<evidence type="ECO:0000313" key="2">
    <source>
        <dbReference type="Proteomes" id="UP001354989"/>
    </source>
</evidence>